<dbReference type="CDD" id="cd04301">
    <property type="entry name" value="NAT_SF"/>
    <property type="match status" value="1"/>
</dbReference>
<dbReference type="Pfam" id="PF00583">
    <property type="entry name" value="Acetyltransf_1"/>
    <property type="match status" value="1"/>
</dbReference>
<protein>
    <recommendedName>
        <fullName evidence="1">N-acetyltransferase domain-containing protein</fullName>
    </recommendedName>
</protein>
<dbReference type="PROSITE" id="PS51186">
    <property type="entry name" value="GNAT"/>
    <property type="match status" value="1"/>
</dbReference>
<dbReference type="AlphaFoldDB" id="A0A0G0MP35"/>
<reference evidence="2 3" key="1">
    <citation type="journal article" date="2015" name="Nature">
        <title>rRNA introns, odd ribosomes, and small enigmatic genomes across a large radiation of phyla.</title>
        <authorList>
            <person name="Brown C.T."/>
            <person name="Hug L.A."/>
            <person name="Thomas B.C."/>
            <person name="Sharon I."/>
            <person name="Castelle C.J."/>
            <person name="Singh A."/>
            <person name="Wilkins M.J."/>
            <person name="Williams K.H."/>
            <person name="Banfield J.F."/>
        </authorList>
    </citation>
    <scope>NUCLEOTIDE SEQUENCE [LARGE SCALE GENOMIC DNA]</scope>
</reference>
<dbReference type="Proteomes" id="UP000034799">
    <property type="component" value="Unassembled WGS sequence"/>
</dbReference>
<proteinExistence type="predicted"/>
<dbReference type="EMBL" id="LBWK01000002">
    <property type="protein sequence ID" value="KKR05829.1"/>
    <property type="molecule type" value="Genomic_DNA"/>
</dbReference>
<feature type="domain" description="N-acetyltransferase" evidence="1">
    <location>
        <begin position="11"/>
        <end position="152"/>
    </location>
</feature>
<evidence type="ECO:0000313" key="2">
    <source>
        <dbReference type="EMBL" id="KKR05829.1"/>
    </source>
</evidence>
<accession>A0A0G0MP35</accession>
<name>A0A0G0MP35_9BACT</name>
<evidence type="ECO:0000313" key="3">
    <source>
        <dbReference type="Proteomes" id="UP000034799"/>
    </source>
</evidence>
<dbReference type="STRING" id="1619100.UT34_C0002G0336"/>
<dbReference type="Gene3D" id="3.40.630.30">
    <property type="match status" value="1"/>
</dbReference>
<dbReference type="InterPro" id="IPR016181">
    <property type="entry name" value="Acyl_CoA_acyltransferase"/>
</dbReference>
<dbReference type="SUPFAM" id="SSF55729">
    <property type="entry name" value="Acyl-CoA N-acyltransferases (Nat)"/>
    <property type="match status" value="1"/>
</dbReference>
<dbReference type="GO" id="GO:0016747">
    <property type="term" value="F:acyltransferase activity, transferring groups other than amino-acyl groups"/>
    <property type="evidence" value="ECO:0007669"/>
    <property type="project" value="InterPro"/>
</dbReference>
<sequence length="235" mass="28083">MIEIHYHKFSDDFEVKLQEIENYIIPIYLKVWKWNFTLKSYEDRLRYTSEFHKAQRILTLNADEKSVGYLIYDIKKVDDKTWAYLREIDILEEYRGRGYSELLYDELLKRVEPDIIYGEAQNPISAKARNKGLSKYGYSTYWCEEPLSKNSPVSERIKEISRLGVELFDNENLKSYTAGVKEFTKFNDRFRDYLDVVPEYRSIFMKIKNISKTKYQSAFGVLISIKNSIIINYEK</sequence>
<gene>
    <name evidence="2" type="ORF">UT34_C0002G0336</name>
</gene>
<comment type="caution">
    <text evidence="2">The sequence shown here is derived from an EMBL/GenBank/DDBJ whole genome shotgun (WGS) entry which is preliminary data.</text>
</comment>
<dbReference type="InterPro" id="IPR000182">
    <property type="entry name" value="GNAT_dom"/>
</dbReference>
<evidence type="ECO:0000259" key="1">
    <source>
        <dbReference type="PROSITE" id="PS51186"/>
    </source>
</evidence>
<organism evidence="2 3">
    <name type="scientific">candidate division WS6 bacterium GW2011_GWF2_39_15</name>
    <dbReference type="NCBI Taxonomy" id="1619100"/>
    <lineage>
        <taxon>Bacteria</taxon>
        <taxon>Candidatus Dojkabacteria</taxon>
    </lineage>
</organism>